<dbReference type="CDD" id="cd11063">
    <property type="entry name" value="CYP52"/>
    <property type="match status" value="1"/>
</dbReference>
<dbReference type="Gene3D" id="1.10.630.10">
    <property type="entry name" value="Cytochrome P450"/>
    <property type="match status" value="1"/>
</dbReference>
<dbReference type="Pfam" id="PF00067">
    <property type="entry name" value="p450"/>
    <property type="match status" value="1"/>
</dbReference>
<reference evidence="11 12" key="1">
    <citation type="journal article" date="2020" name="Microbiol. Resour. Announc.">
        <title>Draft Genome Sequence of a Cladosporium Species Isolated from the Mesophotic Ascidian Didemnum maculosum.</title>
        <authorList>
            <person name="Gioti A."/>
            <person name="Siaperas R."/>
            <person name="Nikolaivits E."/>
            <person name="Le Goff G."/>
            <person name="Ouazzani J."/>
            <person name="Kotoulas G."/>
            <person name="Topakas E."/>
        </authorList>
    </citation>
    <scope>NUCLEOTIDE SEQUENCE [LARGE SCALE GENOMIC DNA]</scope>
    <source>
        <strain evidence="11 12">TM138-S3</strain>
    </source>
</reference>
<sequence length="533" mass="60311">MHLYAGLAAWGVAAFIIYKLINLVVEKRQLAAKARQTGAQVAVSYPIAGFGGLTHLNQLMQADKDQLFPDLMIRRERVMSELYGREVSTFKSYIMFQDIHFTSDPRNIQAMLATQFGDFDLGPARSGNMGQTLGSGIFTQDGKPWEHSRALLRPNFVRDQVSDLELEERHVQDLFKVMPIQADGWTSETNIQQLFFRLTIDSATEFLFGESVDSQLSEAGLGNEKSEAQRSRETSFSRNFDGAQAHLAKRFRLGDLYWLHNPREFKDNNKNIQSFIDHYVNLALRKSAGGEKLAEEGNHKQRYVFLEELASRTRDPVELRAQLLNILLAGRDTTASLLSWLFHQLLRNPEVFQKLRAAIIADFGTYSDPRDITFSTLKGCTYLQHCLNETLRLWTVVPGNSRRANKITTLPKGGGPDGESPVLIPANAEVNYSIHVMHRRKDLWGPDADEFKPERFVGRKPGWEFLPFNGGPRICIGQQFALTEASYVVVRLLQRFDAIEAAEGQFEKVVRSNLTLTSCPANPVTLKLREAKE</sequence>
<dbReference type="GO" id="GO:0005506">
    <property type="term" value="F:iron ion binding"/>
    <property type="evidence" value="ECO:0007669"/>
    <property type="project" value="InterPro"/>
</dbReference>
<dbReference type="PANTHER" id="PTHR24287:SF1">
    <property type="entry name" value="P450, PUTATIVE (EUROFUNG)-RELATED"/>
    <property type="match status" value="1"/>
</dbReference>
<dbReference type="PANTHER" id="PTHR24287">
    <property type="entry name" value="P450, PUTATIVE (EUROFUNG)-RELATED"/>
    <property type="match status" value="1"/>
</dbReference>
<evidence type="ECO:0000256" key="7">
    <source>
        <dbReference type="ARBA" id="ARBA00023033"/>
    </source>
</evidence>
<comment type="cofactor">
    <cofactor evidence="1 8">
        <name>heme</name>
        <dbReference type="ChEBI" id="CHEBI:30413"/>
    </cofactor>
</comment>
<dbReference type="InterPro" id="IPR036396">
    <property type="entry name" value="Cyt_P450_sf"/>
</dbReference>
<dbReference type="InterPro" id="IPR047146">
    <property type="entry name" value="Cyt_P450_E_CYP52_fungi"/>
</dbReference>
<evidence type="ECO:0000256" key="10">
    <source>
        <dbReference type="SAM" id="Phobius"/>
    </source>
</evidence>
<evidence type="ECO:0000256" key="6">
    <source>
        <dbReference type="ARBA" id="ARBA00023004"/>
    </source>
</evidence>
<gene>
    <name evidence="11" type="ORF">WHR41_07825</name>
</gene>
<evidence type="ECO:0000256" key="9">
    <source>
        <dbReference type="RuleBase" id="RU000461"/>
    </source>
</evidence>
<evidence type="ECO:0000256" key="3">
    <source>
        <dbReference type="ARBA" id="ARBA00022617"/>
    </source>
</evidence>
<keyword evidence="10" id="KW-0812">Transmembrane</keyword>
<protein>
    <submittedName>
        <fullName evidence="11">Uncharacterized protein</fullName>
    </submittedName>
</protein>
<evidence type="ECO:0000256" key="2">
    <source>
        <dbReference type="ARBA" id="ARBA00010617"/>
    </source>
</evidence>
<dbReference type="GO" id="GO:0004497">
    <property type="term" value="F:monooxygenase activity"/>
    <property type="evidence" value="ECO:0007669"/>
    <property type="project" value="UniProtKB-KW"/>
</dbReference>
<dbReference type="PRINTS" id="PR00385">
    <property type="entry name" value="P450"/>
</dbReference>
<dbReference type="RefSeq" id="XP_069226369.1">
    <property type="nucleotide sequence ID" value="XM_069376429.1"/>
</dbReference>
<dbReference type="SUPFAM" id="SSF48264">
    <property type="entry name" value="Cytochrome P450"/>
    <property type="match status" value="1"/>
</dbReference>
<keyword evidence="3 8" id="KW-0349">Heme</keyword>
<dbReference type="GO" id="GO:0016705">
    <property type="term" value="F:oxidoreductase activity, acting on paired donors, with incorporation or reduction of molecular oxygen"/>
    <property type="evidence" value="ECO:0007669"/>
    <property type="project" value="InterPro"/>
</dbReference>
<dbReference type="InterPro" id="IPR001128">
    <property type="entry name" value="Cyt_P450"/>
</dbReference>
<feature type="binding site" description="axial binding residue" evidence="8">
    <location>
        <position position="475"/>
    </location>
    <ligand>
        <name>heme</name>
        <dbReference type="ChEBI" id="CHEBI:30413"/>
    </ligand>
    <ligandPart>
        <name>Fe</name>
        <dbReference type="ChEBI" id="CHEBI:18248"/>
    </ligandPart>
</feature>
<keyword evidence="4 8" id="KW-0479">Metal-binding</keyword>
<keyword evidence="10" id="KW-1133">Transmembrane helix</keyword>
<dbReference type="GO" id="GO:0020037">
    <property type="term" value="F:heme binding"/>
    <property type="evidence" value="ECO:0007669"/>
    <property type="project" value="InterPro"/>
</dbReference>
<evidence type="ECO:0000256" key="1">
    <source>
        <dbReference type="ARBA" id="ARBA00001971"/>
    </source>
</evidence>
<dbReference type="GeneID" id="96009267"/>
<evidence type="ECO:0000256" key="5">
    <source>
        <dbReference type="ARBA" id="ARBA00023002"/>
    </source>
</evidence>
<dbReference type="EMBL" id="JAAQHG020000037">
    <property type="protein sequence ID" value="KAL1583262.1"/>
    <property type="molecule type" value="Genomic_DNA"/>
</dbReference>
<dbReference type="AlphaFoldDB" id="A0AB34KH15"/>
<feature type="transmembrane region" description="Helical" evidence="10">
    <location>
        <begin position="6"/>
        <end position="25"/>
    </location>
</feature>
<keyword evidence="12" id="KW-1185">Reference proteome</keyword>
<keyword evidence="6 8" id="KW-0408">Iron</keyword>
<accession>A0AB34KH15</accession>
<dbReference type="InterPro" id="IPR017972">
    <property type="entry name" value="Cyt_P450_CS"/>
</dbReference>
<evidence type="ECO:0000256" key="4">
    <source>
        <dbReference type="ARBA" id="ARBA00022723"/>
    </source>
</evidence>
<name>A0AB34KH15_9PEZI</name>
<organism evidence="11 12">
    <name type="scientific">Cladosporium halotolerans</name>
    <dbReference type="NCBI Taxonomy" id="1052096"/>
    <lineage>
        <taxon>Eukaryota</taxon>
        <taxon>Fungi</taxon>
        <taxon>Dikarya</taxon>
        <taxon>Ascomycota</taxon>
        <taxon>Pezizomycotina</taxon>
        <taxon>Dothideomycetes</taxon>
        <taxon>Dothideomycetidae</taxon>
        <taxon>Cladosporiales</taxon>
        <taxon>Cladosporiaceae</taxon>
        <taxon>Cladosporium</taxon>
    </lineage>
</organism>
<keyword evidence="7 9" id="KW-0503">Monooxygenase</keyword>
<comment type="similarity">
    <text evidence="2 9">Belongs to the cytochrome P450 family.</text>
</comment>
<keyword evidence="10" id="KW-0472">Membrane</keyword>
<dbReference type="Proteomes" id="UP000803884">
    <property type="component" value="Unassembled WGS sequence"/>
</dbReference>
<comment type="caution">
    <text evidence="11">The sequence shown here is derived from an EMBL/GenBank/DDBJ whole genome shotgun (WGS) entry which is preliminary data.</text>
</comment>
<dbReference type="InterPro" id="IPR002401">
    <property type="entry name" value="Cyt_P450_E_grp-I"/>
</dbReference>
<dbReference type="PRINTS" id="PR00463">
    <property type="entry name" value="EP450I"/>
</dbReference>
<keyword evidence="5 9" id="KW-0560">Oxidoreductase</keyword>
<evidence type="ECO:0000313" key="11">
    <source>
        <dbReference type="EMBL" id="KAL1583262.1"/>
    </source>
</evidence>
<proteinExistence type="inferred from homology"/>
<dbReference type="PROSITE" id="PS00086">
    <property type="entry name" value="CYTOCHROME_P450"/>
    <property type="match status" value="1"/>
</dbReference>
<evidence type="ECO:0000256" key="8">
    <source>
        <dbReference type="PIRSR" id="PIRSR602401-1"/>
    </source>
</evidence>
<evidence type="ECO:0000313" key="12">
    <source>
        <dbReference type="Proteomes" id="UP000803884"/>
    </source>
</evidence>